<proteinExistence type="predicted"/>
<organism evidence="1 2">
    <name type="scientific">Entomophthora muscae</name>
    <dbReference type="NCBI Taxonomy" id="34485"/>
    <lineage>
        <taxon>Eukaryota</taxon>
        <taxon>Fungi</taxon>
        <taxon>Fungi incertae sedis</taxon>
        <taxon>Zoopagomycota</taxon>
        <taxon>Entomophthoromycotina</taxon>
        <taxon>Entomophthoromycetes</taxon>
        <taxon>Entomophthorales</taxon>
        <taxon>Entomophthoraceae</taxon>
        <taxon>Entomophthora</taxon>
    </lineage>
</organism>
<protein>
    <submittedName>
        <fullName evidence="1">Uncharacterized protein</fullName>
    </submittedName>
</protein>
<dbReference type="EMBL" id="QTSX02005155">
    <property type="protein sequence ID" value="KAJ9060633.1"/>
    <property type="molecule type" value="Genomic_DNA"/>
</dbReference>
<evidence type="ECO:0000313" key="2">
    <source>
        <dbReference type="Proteomes" id="UP001165960"/>
    </source>
</evidence>
<sequence length="110" mass="12184">MPTSNQISTIAKKRSHSYNSKTTFITPTDKIDEPAPTLANLLKTLNKSEMGITPMAEKFPILHFRGPVVIVTVDSIMLGIVRPSKKAQKARKPVLKLTELADLNQTVDQK</sequence>
<dbReference type="Proteomes" id="UP001165960">
    <property type="component" value="Unassembled WGS sequence"/>
</dbReference>
<name>A0ACC2SE06_9FUNG</name>
<reference evidence="1" key="1">
    <citation type="submission" date="2022-04" db="EMBL/GenBank/DDBJ databases">
        <title>Genome of the entomopathogenic fungus Entomophthora muscae.</title>
        <authorList>
            <person name="Elya C."/>
            <person name="Lovett B.R."/>
            <person name="Lee E."/>
            <person name="Macias A.M."/>
            <person name="Hajek A.E."/>
            <person name="De Bivort B.L."/>
            <person name="Kasson M.T."/>
            <person name="De Fine Licht H.H."/>
            <person name="Stajich J.E."/>
        </authorList>
    </citation>
    <scope>NUCLEOTIDE SEQUENCE</scope>
    <source>
        <strain evidence="1">Berkeley</strain>
    </source>
</reference>
<gene>
    <name evidence="1" type="ORF">DSO57_1028767</name>
</gene>
<evidence type="ECO:0000313" key="1">
    <source>
        <dbReference type="EMBL" id="KAJ9060633.1"/>
    </source>
</evidence>
<comment type="caution">
    <text evidence="1">The sequence shown here is derived from an EMBL/GenBank/DDBJ whole genome shotgun (WGS) entry which is preliminary data.</text>
</comment>
<accession>A0ACC2SE06</accession>
<keyword evidence="2" id="KW-1185">Reference proteome</keyword>